<dbReference type="InterPro" id="IPR040079">
    <property type="entry name" value="Glutathione_S-Trfase"/>
</dbReference>
<dbReference type="InterPro" id="IPR036282">
    <property type="entry name" value="Glutathione-S-Trfase_C_sf"/>
</dbReference>
<dbReference type="OrthoDB" id="420389at2759"/>
<dbReference type="Pfam" id="PF14497">
    <property type="entry name" value="GST_C_3"/>
    <property type="match status" value="1"/>
</dbReference>
<dbReference type="InterPro" id="IPR004046">
    <property type="entry name" value="GST_C"/>
</dbReference>
<dbReference type="Gene3D" id="1.20.1050.10">
    <property type="match status" value="1"/>
</dbReference>
<dbReference type="InterPro" id="IPR050213">
    <property type="entry name" value="GST_superfamily"/>
</dbReference>
<dbReference type="SFLD" id="SFLDS00019">
    <property type="entry name" value="Glutathione_Transferase_(cytos"/>
    <property type="match status" value="1"/>
</dbReference>
<keyword evidence="4" id="KW-1185">Reference proteome</keyword>
<feature type="domain" description="GST N-terminal" evidence="1">
    <location>
        <begin position="10"/>
        <end position="94"/>
    </location>
</feature>
<proteinExistence type="predicted"/>
<dbReference type="InterPro" id="IPR010987">
    <property type="entry name" value="Glutathione-S-Trfase_C-like"/>
</dbReference>
<sequence length="230" mass="25322">MTKREREDTPTHKLLYFDFPGKAEAIRLALTHADVAFEDHRFADRAEFQALKASGRLQFGQVPALEVESNGKTVVLTQSAAILRYVAKLNDSANLYPADPLLAARVDAVCDLEADAFVGVRVSKYKERFGFGFLNEDKYAGELAGVAEALNKDVVPRHLTNLAKVLEAGKTGWLAGTPEPSIADFVWGPVLDSINNGWTGDANALTAFPSLRTFHARFREIPSVKAYYYA</sequence>
<evidence type="ECO:0000259" key="1">
    <source>
        <dbReference type="PROSITE" id="PS50404"/>
    </source>
</evidence>
<dbReference type="CDD" id="cd03039">
    <property type="entry name" value="GST_N_Sigma_like"/>
    <property type="match status" value="1"/>
</dbReference>
<accession>A0A8J2SZF7</accession>
<protein>
    <recommendedName>
        <fullName evidence="5">Glutathione transferase</fullName>
    </recommendedName>
</protein>
<reference evidence="3" key="1">
    <citation type="submission" date="2021-11" db="EMBL/GenBank/DDBJ databases">
        <authorList>
            <consortium name="Genoscope - CEA"/>
            <person name="William W."/>
        </authorList>
    </citation>
    <scope>NUCLEOTIDE SEQUENCE</scope>
</reference>
<organism evidence="3 4">
    <name type="scientific">Pelagomonas calceolata</name>
    <dbReference type="NCBI Taxonomy" id="35677"/>
    <lineage>
        <taxon>Eukaryota</taxon>
        <taxon>Sar</taxon>
        <taxon>Stramenopiles</taxon>
        <taxon>Ochrophyta</taxon>
        <taxon>Pelagophyceae</taxon>
        <taxon>Pelagomonadales</taxon>
        <taxon>Pelagomonadaceae</taxon>
        <taxon>Pelagomonas</taxon>
    </lineage>
</organism>
<evidence type="ECO:0008006" key="5">
    <source>
        <dbReference type="Google" id="ProtNLM"/>
    </source>
</evidence>
<dbReference type="GO" id="GO:0006749">
    <property type="term" value="P:glutathione metabolic process"/>
    <property type="evidence" value="ECO:0007669"/>
    <property type="project" value="TreeGrafter"/>
</dbReference>
<dbReference type="PANTHER" id="PTHR11571">
    <property type="entry name" value="GLUTATHIONE S-TRANSFERASE"/>
    <property type="match status" value="1"/>
</dbReference>
<dbReference type="InterPro" id="IPR004045">
    <property type="entry name" value="Glutathione_S-Trfase_N"/>
</dbReference>
<dbReference type="Proteomes" id="UP000789595">
    <property type="component" value="Unassembled WGS sequence"/>
</dbReference>
<dbReference type="Pfam" id="PF02798">
    <property type="entry name" value="GST_N"/>
    <property type="match status" value="1"/>
</dbReference>
<dbReference type="GO" id="GO:0004364">
    <property type="term" value="F:glutathione transferase activity"/>
    <property type="evidence" value="ECO:0007669"/>
    <property type="project" value="TreeGrafter"/>
</dbReference>
<gene>
    <name evidence="3" type="ORF">PECAL_5P10930</name>
</gene>
<dbReference type="PROSITE" id="PS50404">
    <property type="entry name" value="GST_NTER"/>
    <property type="match status" value="1"/>
</dbReference>
<name>A0A8J2SZF7_9STRA</name>
<dbReference type="SUPFAM" id="SSF47616">
    <property type="entry name" value="GST C-terminal domain-like"/>
    <property type="match status" value="1"/>
</dbReference>
<dbReference type="Gene3D" id="3.40.30.10">
    <property type="entry name" value="Glutaredoxin"/>
    <property type="match status" value="1"/>
</dbReference>
<dbReference type="InterPro" id="IPR036249">
    <property type="entry name" value="Thioredoxin-like_sf"/>
</dbReference>
<dbReference type="AlphaFoldDB" id="A0A8J2SZF7"/>
<evidence type="ECO:0000313" key="3">
    <source>
        <dbReference type="EMBL" id="CAH0376499.1"/>
    </source>
</evidence>
<comment type="caution">
    <text evidence="3">The sequence shown here is derived from an EMBL/GenBank/DDBJ whole genome shotgun (WGS) entry which is preliminary data.</text>
</comment>
<dbReference type="SUPFAM" id="SSF52833">
    <property type="entry name" value="Thioredoxin-like"/>
    <property type="match status" value="1"/>
</dbReference>
<evidence type="ECO:0000313" key="4">
    <source>
        <dbReference type="Proteomes" id="UP000789595"/>
    </source>
</evidence>
<dbReference type="EMBL" id="CAKKNE010000005">
    <property type="protein sequence ID" value="CAH0376499.1"/>
    <property type="molecule type" value="Genomic_DNA"/>
</dbReference>
<evidence type="ECO:0000259" key="2">
    <source>
        <dbReference type="PROSITE" id="PS50405"/>
    </source>
</evidence>
<feature type="domain" description="GST C-terminal" evidence="2">
    <location>
        <begin position="99"/>
        <end position="230"/>
    </location>
</feature>
<dbReference type="PROSITE" id="PS50405">
    <property type="entry name" value="GST_CTER"/>
    <property type="match status" value="1"/>
</dbReference>